<dbReference type="EMBL" id="JACHJV010000004">
    <property type="protein sequence ID" value="MBB4929165.1"/>
    <property type="molecule type" value="Genomic_DNA"/>
</dbReference>
<name>A0A7W7RC88_KITKI</name>
<accession>A0A7W7RC88</accession>
<evidence type="ECO:0000313" key="1">
    <source>
        <dbReference type="EMBL" id="MBB4929165.1"/>
    </source>
</evidence>
<comment type="caution">
    <text evidence="1">The sequence shown here is derived from an EMBL/GenBank/DDBJ whole genome shotgun (WGS) entry which is preliminary data.</text>
</comment>
<organism evidence="1 2">
    <name type="scientific">Kitasatospora kifunensis</name>
    <name type="common">Streptomyces kifunensis</name>
    <dbReference type="NCBI Taxonomy" id="58351"/>
    <lineage>
        <taxon>Bacteria</taxon>
        <taxon>Bacillati</taxon>
        <taxon>Actinomycetota</taxon>
        <taxon>Actinomycetes</taxon>
        <taxon>Kitasatosporales</taxon>
        <taxon>Streptomycetaceae</taxon>
        <taxon>Kitasatospora</taxon>
    </lineage>
</organism>
<protein>
    <recommendedName>
        <fullName evidence="3">DUF3168 domain-containing protein</fullName>
    </recommendedName>
</protein>
<reference evidence="1 2" key="1">
    <citation type="submission" date="2020-08" db="EMBL/GenBank/DDBJ databases">
        <title>Sequencing the genomes of 1000 actinobacteria strains.</title>
        <authorList>
            <person name="Klenk H.-P."/>
        </authorList>
    </citation>
    <scope>NUCLEOTIDE SEQUENCE [LARGE SCALE GENOMIC DNA]</scope>
    <source>
        <strain evidence="1 2">DSM 41654</strain>
    </source>
</reference>
<keyword evidence="2" id="KW-1185">Reference proteome</keyword>
<proteinExistence type="predicted"/>
<sequence>MTSKEQSALAAGVDPLIVDRVREICALAGLPWSEAGYDPGVYLEPCPDEGGEGTASFGWHPSRRLQVVDTDLAAERGGLGTLDRALGEMMQPLLARIFRAGGLEVRPHPVTDEELIYSVRGPSPSR</sequence>
<dbReference type="RefSeq" id="WP_184947310.1">
    <property type="nucleotide sequence ID" value="NZ_JACHJV010000004.1"/>
</dbReference>
<dbReference type="Proteomes" id="UP000540506">
    <property type="component" value="Unassembled WGS sequence"/>
</dbReference>
<gene>
    <name evidence="1" type="ORF">FHR34_008264</name>
</gene>
<evidence type="ECO:0000313" key="2">
    <source>
        <dbReference type="Proteomes" id="UP000540506"/>
    </source>
</evidence>
<evidence type="ECO:0008006" key="3">
    <source>
        <dbReference type="Google" id="ProtNLM"/>
    </source>
</evidence>
<dbReference type="AlphaFoldDB" id="A0A7W7RC88"/>